<dbReference type="InterPro" id="IPR006287">
    <property type="entry name" value="DJ-1"/>
</dbReference>
<dbReference type="SUPFAM" id="SSF52317">
    <property type="entry name" value="Class I glutamine amidotransferase-like"/>
    <property type="match status" value="1"/>
</dbReference>
<keyword evidence="6" id="KW-1185">Reference proteome</keyword>
<dbReference type="PANTHER" id="PTHR48094">
    <property type="entry name" value="PROTEIN/NUCLEIC ACID DEGLYCASE DJ-1-RELATED"/>
    <property type="match status" value="1"/>
</dbReference>
<dbReference type="Gene3D" id="3.40.50.880">
    <property type="match status" value="1"/>
</dbReference>
<evidence type="ECO:0000256" key="2">
    <source>
        <dbReference type="ARBA" id="ARBA00022490"/>
    </source>
</evidence>
<accession>A0AAN9V6P3</accession>
<dbReference type="Proteomes" id="UP001378592">
    <property type="component" value="Unassembled WGS sequence"/>
</dbReference>
<dbReference type="AlphaFoldDB" id="A0AAN9V6P3"/>
<reference evidence="5 6" key="1">
    <citation type="submission" date="2024-03" db="EMBL/GenBank/DDBJ databases">
        <title>The genome assembly and annotation of the cricket Gryllus longicercus Weissman &amp; Gray.</title>
        <authorList>
            <person name="Szrajer S."/>
            <person name="Gray D."/>
            <person name="Ylla G."/>
        </authorList>
    </citation>
    <scope>NUCLEOTIDE SEQUENCE [LARGE SCALE GENOMIC DNA]</scope>
    <source>
        <strain evidence="5">DAG 2021-001</strain>
        <tissue evidence="5">Whole body minus gut</tissue>
    </source>
</reference>
<dbReference type="PANTHER" id="PTHR48094:SF12">
    <property type="entry name" value="PARKINSON DISEASE PROTEIN 7 HOMOLOG"/>
    <property type="match status" value="1"/>
</dbReference>
<dbReference type="NCBIfam" id="TIGR01383">
    <property type="entry name" value="not_thiJ"/>
    <property type="match status" value="1"/>
</dbReference>
<dbReference type="GO" id="GO:0046295">
    <property type="term" value="P:glycolate biosynthetic process"/>
    <property type="evidence" value="ECO:0007669"/>
    <property type="project" value="TreeGrafter"/>
</dbReference>
<evidence type="ECO:0000313" key="5">
    <source>
        <dbReference type="EMBL" id="KAK7792598.1"/>
    </source>
</evidence>
<dbReference type="GO" id="GO:0005634">
    <property type="term" value="C:nucleus"/>
    <property type="evidence" value="ECO:0007669"/>
    <property type="project" value="TreeGrafter"/>
</dbReference>
<evidence type="ECO:0000259" key="4">
    <source>
        <dbReference type="Pfam" id="PF01965"/>
    </source>
</evidence>
<keyword evidence="3" id="KW-0558">Oxidation</keyword>
<protein>
    <recommendedName>
        <fullName evidence="4">DJ-1/PfpI domain-containing protein</fullName>
    </recommendedName>
</protein>
<dbReference type="GO" id="GO:0005739">
    <property type="term" value="C:mitochondrion"/>
    <property type="evidence" value="ECO:0007669"/>
    <property type="project" value="TreeGrafter"/>
</dbReference>
<name>A0AAN9V6P3_9ORTH</name>
<dbReference type="GO" id="GO:0051896">
    <property type="term" value="P:regulation of phosphatidylinositol 3-kinase/protein kinase B signal transduction"/>
    <property type="evidence" value="ECO:0007669"/>
    <property type="project" value="UniProtKB-ARBA"/>
</dbReference>
<dbReference type="InterPro" id="IPR002818">
    <property type="entry name" value="DJ-1/PfpI"/>
</dbReference>
<gene>
    <name evidence="5" type="ORF">R5R35_005316</name>
</gene>
<dbReference type="InterPro" id="IPR029062">
    <property type="entry name" value="Class_I_gatase-like"/>
</dbReference>
<comment type="caution">
    <text evidence="5">The sequence shown here is derived from an EMBL/GenBank/DDBJ whole genome shotgun (WGS) entry which is preliminary data.</text>
</comment>
<evidence type="ECO:0000256" key="1">
    <source>
        <dbReference type="ARBA" id="ARBA00004496"/>
    </source>
</evidence>
<evidence type="ECO:0000256" key="3">
    <source>
        <dbReference type="ARBA" id="ARBA00023097"/>
    </source>
</evidence>
<dbReference type="EMBL" id="JAZDUA010000441">
    <property type="protein sequence ID" value="KAK7792598.1"/>
    <property type="molecule type" value="Genomic_DNA"/>
</dbReference>
<dbReference type="GO" id="GO:1903189">
    <property type="term" value="P:glyoxal metabolic process"/>
    <property type="evidence" value="ECO:0007669"/>
    <property type="project" value="TreeGrafter"/>
</dbReference>
<dbReference type="InterPro" id="IPR050325">
    <property type="entry name" value="Prot/Nucl_acid_deglycase"/>
</dbReference>
<organism evidence="5 6">
    <name type="scientific">Gryllus longicercus</name>
    <dbReference type="NCBI Taxonomy" id="2509291"/>
    <lineage>
        <taxon>Eukaryota</taxon>
        <taxon>Metazoa</taxon>
        <taxon>Ecdysozoa</taxon>
        <taxon>Arthropoda</taxon>
        <taxon>Hexapoda</taxon>
        <taxon>Insecta</taxon>
        <taxon>Pterygota</taxon>
        <taxon>Neoptera</taxon>
        <taxon>Polyneoptera</taxon>
        <taxon>Orthoptera</taxon>
        <taxon>Ensifera</taxon>
        <taxon>Gryllidea</taxon>
        <taxon>Grylloidea</taxon>
        <taxon>Gryllidae</taxon>
        <taxon>Gryllinae</taxon>
        <taxon>Gryllus</taxon>
    </lineage>
</organism>
<evidence type="ECO:0000313" key="6">
    <source>
        <dbReference type="Proteomes" id="UP001378592"/>
    </source>
</evidence>
<feature type="domain" description="DJ-1/PfpI" evidence="4">
    <location>
        <begin position="35"/>
        <end position="200"/>
    </location>
</feature>
<proteinExistence type="predicted"/>
<comment type="subcellular location">
    <subcellularLocation>
        <location evidence="1">Cytoplasm</location>
    </subcellularLocation>
</comment>
<dbReference type="CDD" id="cd03135">
    <property type="entry name" value="GATase1_DJ-1"/>
    <property type="match status" value="1"/>
</dbReference>
<dbReference type="GO" id="GO:0006979">
    <property type="term" value="P:response to oxidative stress"/>
    <property type="evidence" value="ECO:0007669"/>
    <property type="project" value="UniProtKB-ARBA"/>
</dbReference>
<keyword evidence="2" id="KW-0963">Cytoplasm</keyword>
<sequence length="220" mass="24049">MHFSCELSRIVVRTSFRTLSQFFHSSARVNMPNTKTAIILLAEGAEEMEFVIAADVLRRAGVSVTVAGVAGAEPVKCSREVKIVPDKSLKDVKKESFDVVILPGGLEGSRHLSDSTDVGEILKKQEQNDKLIAAICAAPTALKFHKICLGKKLTSYPAMKCPMEEGNHYTYLEEKVVIDGNLITSRGPGTAFDFALAIVEKLFDKETASNVAKPMLLTYE</sequence>
<dbReference type="Pfam" id="PF01965">
    <property type="entry name" value="DJ-1_PfpI"/>
    <property type="match status" value="1"/>
</dbReference>
<dbReference type="FunFam" id="3.40.50.880:FF:000022">
    <property type="entry name" value="protein deglycase DJ-1"/>
    <property type="match status" value="1"/>
</dbReference>